<name>A0A0A2SUN9_9GAMM</name>
<evidence type="ECO:0000313" key="2">
    <source>
        <dbReference type="Proteomes" id="UP000054422"/>
    </source>
</evidence>
<evidence type="ECO:0008006" key="3">
    <source>
        <dbReference type="Google" id="ProtNLM"/>
    </source>
</evidence>
<dbReference type="EMBL" id="JNCF01000001">
    <property type="protein sequence ID" value="KGP64467.1"/>
    <property type="molecule type" value="Genomic_DNA"/>
</dbReference>
<reference evidence="1 2" key="1">
    <citation type="submission" date="2014-05" db="EMBL/GenBank/DDBJ databases">
        <authorList>
            <person name="Rizzardi K."/>
            <person name="Winiecka-Krusnell J."/>
            <person name="Ramliden M."/>
            <person name="Alm E."/>
            <person name="Andersson S."/>
            <person name="Byfors S."/>
        </authorList>
    </citation>
    <scope>NUCLEOTIDE SEQUENCE [LARGE SCALE GENOMIC DNA]</scope>
    <source>
        <strain evidence="1 2">LEGN</strain>
    </source>
</reference>
<keyword evidence="2" id="KW-1185">Reference proteome</keyword>
<dbReference type="Proteomes" id="UP000054422">
    <property type="component" value="Unassembled WGS sequence"/>
</dbReference>
<comment type="caution">
    <text evidence="1">The sequence shown here is derived from an EMBL/GenBank/DDBJ whole genome shotgun (WGS) entry which is preliminary data.</text>
</comment>
<dbReference type="AlphaFoldDB" id="A0A0A2SUN9"/>
<sequence>MQDQIELDKLSQDSQIETGQYLSNRDLVSLSRASKHHFALFKPLIAVRKLLHHVVCGEHDAVKAMLEKDMSLMFERGFVTDCSGREFKNISGFEYALWALDKYMWTAMIACIPQNEEGRKVFEQLIAQYNKVNTIGVTYRFNGKTTTENHFDFNNTIIKELQTQVDSINVQGNRDWVAINIQWIKGVGGAQKLLPMHVVDEYCSNEPFYLDEPPRFTSQPEPAKKSYDYINEENKDWFRADSKLSISVAMYKGNFPYANPWDRAPVGTMRHPLSDLNAMVALCEVRTADFIKLKSQLEEQLTKNHKSNTGYIRI</sequence>
<proteinExistence type="predicted"/>
<protein>
    <recommendedName>
        <fullName evidence="3">SidC homolog</fullName>
    </recommendedName>
</protein>
<organism evidence="1 2">
    <name type="scientific">Legionella norrlandica</name>
    <dbReference type="NCBI Taxonomy" id="1498499"/>
    <lineage>
        <taxon>Bacteria</taxon>
        <taxon>Pseudomonadati</taxon>
        <taxon>Pseudomonadota</taxon>
        <taxon>Gammaproteobacteria</taxon>
        <taxon>Legionellales</taxon>
        <taxon>Legionellaceae</taxon>
        <taxon>Legionella</taxon>
    </lineage>
</organism>
<accession>A0A0A2SUN9</accession>
<gene>
    <name evidence="1" type="ORF">EP47_11940</name>
</gene>
<dbReference type="RefSeq" id="WP_035886372.1">
    <property type="nucleotide sequence ID" value="NZ_JNCF01000001.1"/>
</dbReference>
<evidence type="ECO:0000313" key="1">
    <source>
        <dbReference type="EMBL" id="KGP64467.1"/>
    </source>
</evidence>
<dbReference type="OrthoDB" id="5652138at2"/>